<dbReference type="GO" id="GO:0004497">
    <property type="term" value="F:monooxygenase activity"/>
    <property type="evidence" value="ECO:0007669"/>
    <property type="project" value="UniProtKB-KW"/>
</dbReference>
<dbReference type="Gene3D" id="3.30.70.100">
    <property type="match status" value="1"/>
</dbReference>
<dbReference type="InterPro" id="IPR011008">
    <property type="entry name" value="Dimeric_a/b-barrel"/>
</dbReference>
<feature type="domain" description="ABM" evidence="1">
    <location>
        <begin position="2"/>
        <end position="96"/>
    </location>
</feature>
<sequence length="102" mass="11625">MIILTAKYTVRPGDVQAVIADLTEMTGLVRDNEPGCHMYQVHQSLENSDQLLIFEAYIDQETLDAHMASPYFQTIILGRIVPRLISRERSLWEPILVNPTRG</sequence>
<keyword evidence="2" id="KW-0560">Oxidoreductase</keyword>
<gene>
    <name evidence="2" type="ORF">C7B45_01395</name>
</gene>
<dbReference type="InterPro" id="IPR050744">
    <property type="entry name" value="AI-2_Isomerase_LsrG"/>
</dbReference>
<dbReference type="InterPro" id="IPR007138">
    <property type="entry name" value="ABM_dom"/>
</dbReference>
<proteinExistence type="predicted"/>
<comment type="caution">
    <text evidence="2">The sequence shown here is derived from an EMBL/GenBank/DDBJ whole genome shotgun (WGS) entry which is preliminary data.</text>
</comment>
<dbReference type="SUPFAM" id="SSF54909">
    <property type="entry name" value="Dimeric alpha+beta barrel"/>
    <property type="match status" value="1"/>
</dbReference>
<dbReference type="AlphaFoldDB" id="A0A2T2WP01"/>
<name>A0A2T2WP01_9FIRM</name>
<evidence type="ECO:0000313" key="3">
    <source>
        <dbReference type="Proteomes" id="UP000241848"/>
    </source>
</evidence>
<keyword evidence="2" id="KW-0503">Monooxygenase</keyword>
<dbReference type="EMBL" id="PXYV01000002">
    <property type="protein sequence ID" value="PSR23968.1"/>
    <property type="molecule type" value="Genomic_DNA"/>
</dbReference>
<dbReference type="PROSITE" id="PS51725">
    <property type="entry name" value="ABM"/>
    <property type="match status" value="1"/>
</dbReference>
<dbReference type="PANTHER" id="PTHR33336:SF15">
    <property type="entry name" value="ABM DOMAIN-CONTAINING PROTEIN"/>
    <property type="match status" value="1"/>
</dbReference>
<evidence type="ECO:0000313" key="2">
    <source>
        <dbReference type="EMBL" id="PSR23968.1"/>
    </source>
</evidence>
<dbReference type="Proteomes" id="UP000241848">
    <property type="component" value="Unassembled WGS sequence"/>
</dbReference>
<dbReference type="PANTHER" id="PTHR33336">
    <property type="entry name" value="QUINOL MONOOXYGENASE YGIN-RELATED"/>
    <property type="match status" value="1"/>
</dbReference>
<dbReference type="Pfam" id="PF03992">
    <property type="entry name" value="ABM"/>
    <property type="match status" value="1"/>
</dbReference>
<accession>A0A2T2WP01</accession>
<protein>
    <submittedName>
        <fullName evidence="2">Antibiotic biosynthesis monooxygenase</fullName>
    </submittedName>
</protein>
<evidence type="ECO:0000259" key="1">
    <source>
        <dbReference type="PROSITE" id="PS51725"/>
    </source>
</evidence>
<organism evidence="2 3">
    <name type="scientific">Sulfobacillus acidophilus</name>
    <dbReference type="NCBI Taxonomy" id="53633"/>
    <lineage>
        <taxon>Bacteria</taxon>
        <taxon>Bacillati</taxon>
        <taxon>Bacillota</taxon>
        <taxon>Clostridia</taxon>
        <taxon>Eubacteriales</taxon>
        <taxon>Clostridiales Family XVII. Incertae Sedis</taxon>
        <taxon>Sulfobacillus</taxon>
    </lineage>
</organism>
<reference evidence="2 3" key="1">
    <citation type="journal article" date="2014" name="BMC Genomics">
        <title>Comparison of environmental and isolate Sulfobacillus genomes reveals diverse carbon, sulfur, nitrogen, and hydrogen metabolisms.</title>
        <authorList>
            <person name="Justice N.B."/>
            <person name="Norman A."/>
            <person name="Brown C.T."/>
            <person name="Singh A."/>
            <person name="Thomas B.C."/>
            <person name="Banfield J.F."/>
        </authorList>
    </citation>
    <scope>NUCLEOTIDE SEQUENCE [LARGE SCALE GENOMIC DNA]</scope>
    <source>
        <strain evidence="2">AMDSBA3</strain>
    </source>
</reference>